<feature type="transmembrane region" description="Helical" evidence="6">
    <location>
        <begin position="201"/>
        <end position="224"/>
    </location>
</feature>
<dbReference type="InterPro" id="IPR050222">
    <property type="entry name" value="MATE_MdtK"/>
</dbReference>
<dbReference type="Pfam" id="PF01554">
    <property type="entry name" value="MatE"/>
    <property type="match status" value="2"/>
</dbReference>
<dbReference type="PANTHER" id="PTHR43298:SF2">
    <property type="entry name" value="FMN_FAD EXPORTER YEEO-RELATED"/>
    <property type="match status" value="1"/>
</dbReference>
<feature type="transmembrane region" description="Helical" evidence="6">
    <location>
        <begin position="410"/>
        <end position="432"/>
    </location>
</feature>
<evidence type="ECO:0000256" key="2">
    <source>
        <dbReference type="ARBA" id="ARBA00010199"/>
    </source>
</evidence>
<dbReference type="RefSeq" id="WP_014523147.1">
    <property type="nucleotide sequence ID" value="NC_017945.3"/>
</dbReference>
<name>A0AAU8PK78_CORPS</name>
<evidence type="ECO:0000313" key="8">
    <source>
        <dbReference type="Proteomes" id="UP000006465"/>
    </source>
</evidence>
<feature type="transmembrane region" description="Helical" evidence="6">
    <location>
        <begin position="372"/>
        <end position="389"/>
    </location>
</feature>
<dbReference type="AlphaFoldDB" id="A0AAU8PK78"/>
<dbReference type="NCBIfam" id="TIGR00797">
    <property type="entry name" value="matE"/>
    <property type="match status" value="1"/>
</dbReference>
<feature type="transmembrane region" description="Helical" evidence="6">
    <location>
        <begin position="438"/>
        <end position="459"/>
    </location>
</feature>
<organism evidence="7 8">
    <name type="scientific">Corynebacterium pseudotuberculosis 258</name>
    <dbReference type="NCBI Taxonomy" id="1168865"/>
    <lineage>
        <taxon>Bacteria</taxon>
        <taxon>Bacillati</taxon>
        <taxon>Actinomycetota</taxon>
        <taxon>Actinomycetes</taxon>
        <taxon>Mycobacteriales</taxon>
        <taxon>Corynebacteriaceae</taxon>
        <taxon>Corynebacterium</taxon>
    </lineage>
</organism>
<dbReference type="GO" id="GO:0042910">
    <property type="term" value="F:xenobiotic transmembrane transporter activity"/>
    <property type="evidence" value="ECO:0007669"/>
    <property type="project" value="InterPro"/>
</dbReference>
<protein>
    <recommendedName>
        <fullName evidence="3">Probable multidrug resistance protein NorM</fullName>
    </recommendedName>
    <alternativeName>
        <fullName evidence="5">Multidrug-efflux transporter</fullName>
    </alternativeName>
</protein>
<keyword evidence="4" id="KW-0813">Transport</keyword>
<feature type="transmembrane region" description="Helical" evidence="6">
    <location>
        <begin position="339"/>
        <end position="360"/>
    </location>
</feature>
<comment type="similarity">
    <text evidence="2">Belongs to the multi antimicrobial extrusion (MATE) (TC 2.A.66.1) family.</text>
</comment>
<dbReference type="GO" id="GO:0005886">
    <property type="term" value="C:plasma membrane"/>
    <property type="evidence" value="ECO:0007669"/>
    <property type="project" value="TreeGrafter"/>
</dbReference>
<feature type="transmembrane region" description="Helical" evidence="6">
    <location>
        <begin position="43"/>
        <end position="61"/>
    </location>
</feature>
<feature type="transmembrane region" description="Helical" evidence="6">
    <location>
        <begin position="106"/>
        <end position="127"/>
    </location>
</feature>
<proteinExistence type="inferred from homology"/>
<dbReference type="Proteomes" id="UP000006465">
    <property type="component" value="Chromosome"/>
</dbReference>
<keyword evidence="6" id="KW-0472">Membrane</keyword>
<dbReference type="KEGG" id="coe:CP258_03250"/>
<feature type="transmembrane region" description="Helical" evidence="6">
    <location>
        <begin position="296"/>
        <end position="319"/>
    </location>
</feature>
<feature type="transmembrane region" description="Helical" evidence="6">
    <location>
        <begin position="139"/>
        <end position="160"/>
    </location>
</feature>
<dbReference type="InterPro" id="IPR002528">
    <property type="entry name" value="MATE_fam"/>
</dbReference>
<keyword evidence="6" id="KW-0812">Transmembrane</keyword>
<feature type="transmembrane region" description="Helical" evidence="6">
    <location>
        <begin position="261"/>
        <end position="284"/>
    </location>
</feature>
<evidence type="ECO:0000313" key="7">
    <source>
        <dbReference type="EMBL" id="AFK16264.1"/>
    </source>
</evidence>
<evidence type="ECO:0000256" key="4">
    <source>
        <dbReference type="ARBA" id="ARBA00022448"/>
    </source>
</evidence>
<feature type="transmembrane region" description="Helical" evidence="6">
    <location>
        <begin position="172"/>
        <end position="195"/>
    </location>
</feature>
<reference evidence="7 8" key="1">
    <citation type="journal article" date="2013" name="J. Biotechnol.">
        <title>Genome sequence of Corynebacterium pseudotuberculosis biovar equi strain 258 and prediction of antigenic targets to improve biotechnological vaccine production.</title>
        <authorList>
            <person name="Soares S.C."/>
            <person name="Trost E."/>
            <person name="Ramos R.T."/>
            <person name="Carneiro A.R."/>
            <person name="Santos A.R."/>
            <person name="Pinto A.C."/>
            <person name="Barbosa E."/>
            <person name="Aburjaile F."/>
            <person name="Ali A."/>
            <person name="Diniz C.A."/>
            <person name="Hassan S.S."/>
            <person name="Fiaux K."/>
            <person name="Guimaraes L.C."/>
            <person name="Bakhtiar S.M."/>
            <person name="Pereira U."/>
            <person name="Almeida S.S."/>
            <person name="Abreu V.A."/>
            <person name="Rocha F.S."/>
            <person name="Dorella F.A."/>
            <person name="Miyoshi A."/>
            <person name="Silva A."/>
            <person name="Azevedo V."/>
            <person name="Tauch A."/>
        </authorList>
    </citation>
    <scope>NUCLEOTIDE SEQUENCE [LARGE SCALE GENOMIC DNA]</scope>
    <source>
        <strain evidence="7 8">258</strain>
    </source>
</reference>
<comment type="function">
    <text evidence="1">Multidrug efflux pump.</text>
</comment>
<accession>A0AAU8PK78</accession>
<evidence type="ECO:0000256" key="3">
    <source>
        <dbReference type="ARBA" id="ARBA00020268"/>
    </source>
</evidence>
<dbReference type="CDD" id="cd13131">
    <property type="entry name" value="MATE_NorM_like"/>
    <property type="match status" value="1"/>
</dbReference>
<dbReference type="EMBL" id="CP003540">
    <property type="protein sequence ID" value="AFK16264.1"/>
    <property type="molecule type" value="Genomic_DNA"/>
</dbReference>
<evidence type="ECO:0000256" key="5">
    <source>
        <dbReference type="ARBA" id="ARBA00031636"/>
    </source>
</evidence>
<gene>
    <name evidence="7" type="ORF">CP258_03250</name>
</gene>
<evidence type="ECO:0000256" key="6">
    <source>
        <dbReference type="SAM" id="Phobius"/>
    </source>
</evidence>
<evidence type="ECO:0000256" key="1">
    <source>
        <dbReference type="ARBA" id="ARBA00003408"/>
    </source>
</evidence>
<sequence length="472" mass="50590">MRLISSGSQDLSSLHRQLLRLSLPLAGTQLANIALSATDTIVMGYLSVAALAGGGLAVIWFNQIRTMAVGLLTPLGNRIAQVHAQYEQNPSSELQQDIRNLTRTGLFLATASGIIGAILLVLISYALPLFGQPSEVTDAAIPMMWALAPGLIPCLWFQVSRQFCVGLGKPQSLLGITLAMVVVNALLNFVFAFGYGPFPELGLVGIGLSTTLVHCASAAAYFVLINRNPEINEFHAIDFWRRDATAFRSQLLPQLRTQLRLGAPVSATYGAEAGMFSVLALIMGSFGADALAAHNVVYQVTFIVFQIGIGFSHGSSILVSRAYGLHDIPLSRRIGLQALTIMMVVVSVAAIFFLFTPELVLRPFMRDATPEALALAVSLLMIGALMEFVDTGQNLAIGALRGINDTSTGLKASLLGYWVVGLPAALAFAYGFDLGPHGIWWGLVAGLATSAFLLWATFLRKTQDPERNRLST</sequence>
<dbReference type="GO" id="GO:0015297">
    <property type="term" value="F:antiporter activity"/>
    <property type="evidence" value="ECO:0007669"/>
    <property type="project" value="InterPro"/>
</dbReference>
<dbReference type="PANTHER" id="PTHR43298">
    <property type="entry name" value="MULTIDRUG RESISTANCE PROTEIN NORM-RELATED"/>
    <property type="match status" value="1"/>
</dbReference>
<keyword evidence="6" id="KW-1133">Transmembrane helix</keyword>